<evidence type="ECO:0000259" key="16">
    <source>
        <dbReference type="Pfam" id="PF16491"/>
    </source>
</evidence>
<keyword evidence="5 13" id="KW-0378">Hydrolase</keyword>
<evidence type="ECO:0000256" key="6">
    <source>
        <dbReference type="ARBA" id="ARBA00022824"/>
    </source>
</evidence>
<comment type="similarity">
    <text evidence="13">Belongs to the peptidase M48 family.</text>
</comment>
<feature type="binding site" evidence="12">
    <location>
        <position position="277"/>
    </location>
    <ligand>
        <name>Zn(2+)</name>
        <dbReference type="ChEBI" id="CHEBI:29105"/>
        <note>catalytic</note>
    </ligand>
</feature>
<feature type="active site" description="Proton donor" evidence="11">
    <location>
        <position position="359"/>
    </location>
</feature>
<feature type="transmembrane region" description="Helical" evidence="14">
    <location>
        <begin position="325"/>
        <end position="343"/>
    </location>
</feature>
<accession>A0A133XMF1</accession>
<evidence type="ECO:0000256" key="2">
    <source>
        <dbReference type="ARBA" id="ARBA00022670"/>
    </source>
</evidence>
<proteinExistence type="inferred from homology"/>
<keyword evidence="7 12" id="KW-0862">Zinc</keyword>
<evidence type="ECO:0000256" key="14">
    <source>
        <dbReference type="SAM" id="Phobius"/>
    </source>
</evidence>
<evidence type="ECO:0000256" key="8">
    <source>
        <dbReference type="ARBA" id="ARBA00022989"/>
    </source>
</evidence>
<evidence type="ECO:0000256" key="13">
    <source>
        <dbReference type="RuleBase" id="RU003983"/>
    </source>
</evidence>
<keyword evidence="8 14" id="KW-1133">Transmembrane helix</keyword>
<dbReference type="Proteomes" id="UP000070186">
    <property type="component" value="Unassembled WGS sequence"/>
</dbReference>
<feature type="binding site" evidence="12">
    <location>
        <position position="355"/>
    </location>
    <ligand>
        <name>Zn(2+)</name>
        <dbReference type="ChEBI" id="CHEBI:29105"/>
        <note>catalytic</note>
    </ligand>
</feature>
<evidence type="ECO:0000256" key="9">
    <source>
        <dbReference type="ARBA" id="ARBA00023049"/>
    </source>
</evidence>
<keyword evidence="9 13" id="KW-0482">Metalloprotease</keyword>
<dbReference type="SUPFAM" id="SSF103473">
    <property type="entry name" value="MFS general substrate transporter"/>
    <property type="match status" value="1"/>
</dbReference>
<keyword evidence="2 13" id="KW-0645">Protease</keyword>
<keyword evidence="10 14" id="KW-0472">Membrane</keyword>
<evidence type="ECO:0000313" key="18">
    <source>
        <dbReference type="Proteomes" id="UP000070186"/>
    </source>
</evidence>
<evidence type="ECO:0000256" key="3">
    <source>
        <dbReference type="ARBA" id="ARBA00022692"/>
    </source>
</evidence>
<keyword evidence="4 12" id="KW-0479">Metal-binding</keyword>
<evidence type="ECO:0000256" key="11">
    <source>
        <dbReference type="PIRSR" id="PIRSR627057-1"/>
    </source>
</evidence>
<dbReference type="InterPro" id="IPR001915">
    <property type="entry name" value="Peptidase_M48"/>
</dbReference>
<feature type="transmembrane region" description="Helical" evidence="14">
    <location>
        <begin position="174"/>
        <end position="194"/>
    </location>
</feature>
<evidence type="ECO:0000256" key="10">
    <source>
        <dbReference type="ARBA" id="ARBA00023136"/>
    </source>
</evidence>
<evidence type="ECO:0000313" key="17">
    <source>
        <dbReference type="EMBL" id="KXB32127.1"/>
    </source>
</evidence>
<dbReference type="InterPro" id="IPR036259">
    <property type="entry name" value="MFS_trans_sf"/>
</dbReference>
<dbReference type="InterPro" id="IPR032456">
    <property type="entry name" value="Peptidase_M48_N"/>
</dbReference>
<dbReference type="Pfam" id="PF01435">
    <property type="entry name" value="Peptidase_M48"/>
    <property type="match status" value="1"/>
</dbReference>
<keyword evidence="3 14" id="KW-0812">Transmembrane</keyword>
<evidence type="ECO:0000256" key="1">
    <source>
        <dbReference type="ARBA" id="ARBA00004477"/>
    </source>
</evidence>
<feature type="domain" description="Peptidase M48" evidence="15">
    <location>
        <begin position="207"/>
        <end position="411"/>
    </location>
</feature>
<dbReference type="PANTHER" id="PTHR10120">
    <property type="entry name" value="CAAX PRENYL PROTEASE 1"/>
    <property type="match status" value="1"/>
</dbReference>
<feature type="transmembrane region" description="Helical" evidence="14">
    <location>
        <begin position="98"/>
        <end position="120"/>
    </location>
</feature>
<comment type="subcellular location">
    <subcellularLocation>
        <location evidence="1">Endoplasmic reticulum membrane</location>
        <topology evidence="1">Multi-pass membrane protein</topology>
    </subcellularLocation>
</comment>
<comment type="cofactor">
    <cofactor evidence="12 13">
        <name>Zn(2+)</name>
        <dbReference type="ChEBI" id="CHEBI:29105"/>
    </cofactor>
    <text evidence="12 13">Binds 1 zinc ion per subunit.</text>
</comment>
<feature type="binding site" evidence="12">
    <location>
        <position position="281"/>
    </location>
    <ligand>
        <name>Zn(2+)</name>
        <dbReference type="ChEBI" id="CHEBI:29105"/>
        <note>catalytic</note>
    </ligand>
</feature>
<gene>
    <name evidence="17" type="ORF">AT959_03455</name>
</gene>
<name>A0A133XMF1_9RHOO</name>
<dbReference type="EMBL" id="LODL01000007">
    <property type="protein sequence ID" value="KXB32127.1"/>
    <property type="molecule type" value="Genomic_DNA"/>
</dbReference>
<dbReference type="InterPro" id="IPR027057">
    <property type="entry name" value="CAXX_Prtase_1"/>
</dbReference>
<evidence type="ECO:0000259" key="15">
    <source>
        <dbReference type="Pfam" id="PF01435"/>
    </source>
</evidence>
<dbReference type="Gene3D" id="3.30.2010.10">
    <property type="entry name" value="Metalloproteases ('zincins'), catalytic domain"/>
    <property type="match status" value="1"/>
</dbReference>
<evidence type="ECO:0000256" key="7">
    <source>
        <dbReference type="ARBA" id="ARBA00022833"/>
    </source>
</evidence>
<evidence type="ECO:0000256" key="12">
    <source>
        <dbReference type="PIRSR" id="PIRSR627057-2"/>
    </source>
</evidence>
<evidence type="ECO:0000256" key="4">
    <source>
        <dbReference type="ARBA" id="ARBA00022723"/>
    </source>
</evidence>
<comment type="caution">
    <text evidence="17">The sequence shown here is derived from an EMBL/GenBank/DDBJ whole genome shotgun (WGS) entry which is preliminary data.</text>
</comment>
<keyword evidence="18" id="KW-1185">Reference proteome</keyword>
<dbReference type="GO" id="GO:0046872">
    <property type="term" value="F:metal ion binding"/>
    <property type="evidence" value="ECO:0007669"/>
    <property type="project" value="UniProtKB-KW"/>
</dbReference>
<dbReference type="Pfam" id="PF16491">
    <property type="entry name" value="Peptidase_M48_N"/>
    <property type="match status" value="1"/>
</dbReference>
<evidence type="ECO:0000256" key="5">
    <source>
        <dbReference type="ARBA" id="ARBA00022801"/>
    </source>
</evidence>
<feature type="active site" evidence="11">
    <location>
        <position position="278"/>
    </location>
</feature>
<dbReference type="CDD" id="cd07343">
    <property type="entry name" value="M48A_Zmpste24p_like"/>
    <property type="match status" value="1"/>
</dbReference>
<protein>
    <submittedName>
        <fullName evidence="17">Peptidase M48</fullName>
    </submittedName>
</protein>
<sequence>MTSNFSLLFIAAVILTLAARLWLTSRHIRHVIAHRDRVPTDFAERISLAAHQKAANYTVDRSKFGILGSLADSALLLALTLGGGIAALHAFWSPRLDGLGYGLAMIFSVMLISALVDLPFSLYRQFVIEARHGFNRMSLGLFFADLFKHALIGVLIGAPVILAVLWLMGAMGDYWWLYVWLFWSAFNLLIMFVYPTWIAPLFNKFAPLEEGEMKTRIEALLARCGFRSSGLFVMDGSKRSSHGNAYFTGFGNNKRIVFFDTLLSRLAPSEIEAVLAHELGHFRRHHIVQRIVLMFAASLAFLWLLGQLIDAPWFYNGLGVPAENTALALILFFLVIPVFTFPLNPLSSYLSRRNEFEADAYAAEHAAAGDLVRALVKLYEDNASTLTPDPLHSLFYDSHPPAAQRIARLQTVAR</sequence>
<dbReference type="GO" id="GO:0004222">
    <property type="term" value="F:metalloendopeptidase activity"/>
    <property type="evidence" value="ECO:0007669"/>
    <property type="project" value="InterPro"/>
</dbReference>
<feature type="transmembrane region" description="Helical" evidence="14">
    <location>
        <begin position="141"/>
        <end position="168"/>
    </location>
</feature>
<feature type="transmembrane region" description="Helical" evidence="14">
    <location>
        <begin position="287"/>
        <end position="305"/>
    </location>
</feature>
<feature type="transmembrane region" description="Helical" evidence="14">
    <location>
        <begin position="6"/>
        <end position="23"/>
    </location>
</feature>
<dbReference type="STRING" id="281362.AT959_03455"/>
<keyword evidence="6" id="KW-0256">Endoplasmic reticulum</keyword>
<feature type="transmembrane region" description="Helical" evidence="14">
    <location>
        <begin position="70"/>
        <end position="92"/>
    </location>
</feature>
<dbReference type="GO" id="GO:0071586">
    <property type="term" value="P:CAAX-box protein processing"/>
    <property type="evidence" value="ECO:0007669"/>
    <property type="project" value="InterPro"/>
</dbReference>
<reference evidence="17 18" key="1">
    <citation type="submission" date="2015-12" db="EMBL/GenBank/DDBJ databases">
        <title>Nitrous oxide reduction kinetics distinguish bacteria harboring typical versus atypical NosZ.</title>
        <authorList>
            <person name="Yoon S."/>
            <person name="Nissen S."/>
            <person name="Park D."/>
            <person name="Sanford R.A."/>
            <person name="Loeffler F.E."/>
        </authorList>
    </citation>
    <scope>NUCLEOTIDE SEQUENCE [LARGE SCALE GENOMIC DNA]</scope>
    <source>
        <strain evidence="17 18">ATCC BAA-841</strain>
    </source>
</reference>
<dbReference type="AlphaFoldDB" id="A0A133XMF1"/>
<dbReference type="FunFam" id="3.30.2010.10:FF:000002">
    <property type="entry name" value="CAAX prenyl protease"/>
    <property type="match status" value="1"/>
</dbReference>
<feature type="domain" description="CAAX prenyl protease 1 N-terminal" evidence="16">
    <location>
        <begin position="28"/>
        <end position="204"/>
    </location>
</feature>
<organism evidence="17 18">
    <name type="scientific">Dechloromonas denitrificans</name>
    <dbReference type="NCBI Taxonomy" id="281362"/>
    <lineage>
        <taxon>Bacteria</taxon>
        <taxon>Pseudomonadati</taxon>
        <taxon>Pseudomonadota</taxon>
        <taxon>Betaproteobacteria</taxon>
        <taxon>Rhodocyclales</taxon>
        <taxon>Azonexaceae</taxon>
        <taxon>Dechloromonas</taxon>
    </lineage>
</organism>